<reference evidence="1" key="2">
    <citation type="submission" date="2017-06" db="EMBL/GenBank/DDBJ databases">
        <title>WGS assembly of Brachypodium distachyon.</title>
        <authorList>
            <consortium name="The International Brachypodium Initiative"/>
            <person name="Lucas S."/>
            <person name="Harmon-Smith M."/>
            <person name="Lail K."/>
            <person name="Tice H."/>
            <person name="Grimwood J."/>
            <person name="Bruce D."/>
            <person name="Barry K."/>
            <person name="Shu S."/>
            <person name="Lindquist E."/>
            <person name="Wang M."/>
            <person name="Pitluck S."/>
            <person name="Vogel J.P."/>
            <person name="Garvin D.F."/>
            <person name="Mockler T.C."/>
            <person name="Schmutz J."/>
            <person name="Rokhsar D."/>
            <person name="Bevan M.W."/>
        </authorList>
    </citation>
    <scope>NUCLEOTIDE SEQUENCE</scope>
    <source>
        <strain evidence="1">Bd21</strain>
    </source>
</reference>
<evidence type="ECO:0000313" key="1">
    <source>
        <dbReference type="EMBL" id="PNT70114.1"/>
    </source>
</evidence>
<sequence length="109" mass="12109">MITKQRVFKPVGLLQLRPGVSFSCIPGPMELFGPMVPKKPSLNNIHARKMCNQSSHEETLNRHFQKCDSISDGTADPPVLFSSCSLVFYFLVQVLGQSQKDPTLPLSGY</sequence>
<dbReference type="Proteomes" id="UP000008810">
    <property type="component" value="Chromosome 2"/>
</dbReference>
<gene>
    <name evidence="1" type="ORF">BRADI_2g05922v3</name>
</gene>
<evidence type="ECO:0000313" key="2">
    <source>
        <dbReference type="EnsemblPlants" id="PNT70114"/>
    </source>
</evidence>
<accession>A0A2K2D757</accession>
<dbReference type="AlphaFoldDB" id="A0A2K2D757"/>
<proteinExistence type="predicted"/>
<dbReference type="Gramene" id="PNT70114">
    <property type="protein sequence ID" value="PNT70114"/>
    <property type="gene ID" value="BRADI_2g05922v3"/>
</dbReference>
<dbReference type="InParanoid" id="A0A2K2D757"/>
<evidence type="ECO:0000313" key="3">
    <source>
        <dbReference type="Proteomes" id="UP000008810"/>
    </source>
</evidence>
<dbReference type="EnsemblPlants" id="PNT70114">
    <property type="protein sequence ID" value="PNT70114"/>
    <property type="gene ID" value="BRADI_2g05922v3"/>
</dbReference>
<dbReference type="EMBL" id="CM000881">
    <property type="protein sequence ID" value="PNT70114.1"/>
    <property type="molecule type" value="Genomic_DNA"/>
</dbReference>
<protein>
    <submittedName>
        <fullName evidence="1 2">Uncharacterized protein</fullName>
    </submittedName>
</protein>
<reference evidence="2" key="3">
    <citation type="submission" date="2018-08" db="UniProtKB">
        <authorList>
            <consortium name="EnsemblPlants"/>
        </authorList>
    </citation>
    <scope>IDENTIFICATION</scope>
    <source>
        <strain evidence="2">cv. Bd21</strain>
    </source>
</reference>
<reference evidence="1 2" key="1">
    <citation type="journal article" date="2010" name="Nature">
        <title>Genome sequencing and analysis of the model grass Brachypodium distachyon.</title>
        <authorList>
            <consortium name="International Brachypodium Initiative"/>
        </authorList>
    </citation>
    <scope>NUCLEOTIDE SEQUENCE [LARGE SCALE GENOMIC DNA]</scope>
    <source>
        <strain evidence="1 2">Bd21</strain>
    </source>
</reference>
<keyword evidence="3" id="KW-1185">Reference proteome</keyword>
<name>A0A2K2D757_BRADI</name>
<organism evidence="1">
    <name type="scientific">Brachypodium distachyon</name>
    <name type="common">Purple false brome</name>
    <name type="synonym">Trachynia distachya</name>
    <dbReference type="NCBI Taxonomy" id="15368"/>
    <lineage>
        <taxon>Eukaryota</taxon>
        <taxon>Viridiplantae</taxon>
        <taxon>Streptophyta</taxon>
        <taxon>Embryophyta</taxon>
        <taxon>Tracheophyta</taxon>
        <taxon>Spermatophyta</taxon>
        <taxon>Magnoliopsida</taxon>
        <taxon>Liliopsida</taxon>
        <taxon>Poales</taxon>
        <taxon>Poaceae</taxon>
        <taxon>BOP clade</taxon>
        <taxon>Pooideae</taxon>
        <taxon>Stipodae</taxon>
        <taxon>Brachypodieae</taxon>
        <taxon>Brachypodium</taxon>
    </lineage>
</organism>